<dbReference type="EMBL" id="MK820634">
    <property type="protein sequence ID" value="QCW06823.1"/>
    <property type="molecule type" value="Genomic_DNA"/>
</dbReference>
<accession>A0A4Y5MUX8</accession>
<protein>
    <recommendedName>
        <fullName evidence="2">Homing endonuclease LAGLIDADG domain-containing protein</fullName>
    </recommendedName>
</protein>
<keyword evidence="1" id="KW-0496">Mitochondrion</keyword>
<evidence type="ECO:0008006" key="2">
    <source>
        <dbReference type="Google" id="ProtNLM"/>
    </source>
</evidence>
<dbReference type="InterPro" id="IPR027434">
    <property type="entry name" value="Homing_endonucl"/>
</dbReference>
<dbReference type="SUPFAM" id="SSF55608">
    <property type="entry name" value="Homing endonucleases"/>
    <property type="match status" value="1"/>
</dbReference>
<gene>
    <name evidence="1" type="primary">orf124</name>
</gene>
<sequence>MKKTKIGYCVSKIINNFIVKEQRVDGSLSLKPQLRDLKYTLKNFERNSQIIILSNQINLREIRLFTSKAQLVNPCFENYNFNTPLNPWALSGFIDGEGSFIISIYENNEKKSRLPREGSGDWLK</sequence>
<proteinExistence type="predicted"/>
<geneLocation type="mitochondrion" evidence="1"/>
<reference evidence="1" key="1">
    <citation type="submission" date="2019-04" db="EMBL/GenBank/DDBJ databases">
        <authorList>
            <person name="Yu Z."/>
            <person name="Deng C."/>
        </authorList>
    </citation>
    <scope>NUCLEOTIDE SEQUENCE</scope>
</reference>
<dbReference type="Gene3D" id="3.10.28.10">
    <property type="entry name" value="Homing endonucleases"/>
    <property type="match status" value="1"/>
</dbReference>
<name>A0A4Y5MUX8_9PEZI</name>
<dbReference type="GeneID" id="40512577"/>
<organism evidence="1">
    <name type="scientific">Dactylella tenuis</name>
    <dbReference type="NCBI Taxonomy" id="383872"/>
    <lineage>
        <taxon>Eukaryota</taxon>
        <taxon>Fungi</taxon>
        <taxon>Dikarya</taxon>
        <taxon>Ascomycota</taxon>
        <taxon>Pezizomycotina</taxon>
        <taxon>Orbiliomycetes</taxon>
        <taxon>Orbiliales</taxon>
        <taxon>Orbiliaceae</taxon>
        <taxon>Dactylella</taxon>
    </lineage>
</organism>
<dbReference type="RefSeq" id="YP_009663685.1">
    <property type="nucleotide sequence ID" value="NC_042947.1"/>
</dbReference>
<evidence type="ECO:0000313" key="1">
    <source>
        <dbReference type="EMBL" id="QCW06823.1"/>
    </source>
</evidence>
<dbReference type="AlphaFoldDB" id="A0A4Y5MUX8"/>